<dbReference type="GeneID" id="101398997"/>
<evidence type="ECO:0000313" key="16">
    <source>
        <dbReference type="RefSeq" id="XP_014651676.1"/>
    </source>
</evidence>
<dbReference type="InterPro" id="IPR002401">
    <property type="entry name" value="Cyt_P450_E_grp-I"/>
</dbReference>
<evidence type="ECO:0000256" key="11">
    <source>
        <dbReference type="ARBA" id="ARBA00023136"/>
    </source>
</evidence>
<dbReference type="InterPro" id="IPR036396">
    <property type="entry name" value="Cyt_P450_sf"/>
</dbReference>
<dbReference type="PRINTS" id="PR00463">
    <property type="entry name" value="EP450I"/>
</dbReference>
<name>A0ABM1DIP5_CERSS</name>
<keyword evidence="12" id="KW-0503">Monooxygenase</keyword>
<evidence type="ECO:0000256" key="7">
    <source>
        <dbReference type="ARBA" id="ARBA00022824"/>
    </source>
</evidence>
<dbReference type="Pfam" id="PF00067">
    <property type="entry name" value="p450"/>
    <property type="match status" value="1"/>
</dbReference>
<comment type="function">
    <text evidence="13">Cytochromes P450 are a group of heme-thiolate monooxygenases.</text>
</comment>
<evidence type="ECO:0000256" key="5">
    <source>
        <dbReference type="ARBA" id="ARBA00022617"/>
    </source>
</evidence>
<comment type="cofactor">
    <cofactor evidence="1 13">
        <name>heme</name>
        <dbReference type="ChEBI" id="CHEBI:30413"/>
    </cofactor>
</comment>
<dbReference type="CDD" id="cd20668">
    <property type="entry name" value="CYP2A"/>
    <property type="match status" value="1"/>
</dbReference>
<dbReference type="Gene3D" id="1.10.630.10">
    <property type="entry name" value="Cytochrome P450"/>
    <property type="match status" value="1"/>
</dbReference>
<dbReference type="InterPro" id="IPR008067">
    <property type="entry name" value="Cyt_P450_E_grp-I_CYP2A-like"/>
</dbReference>
<dbReference type="Proteomes" id="UP000694910">
    <property type="component" value="Unplaced"/>
</dbReference>
<reference evidence="16" key="1">
    <citation type="submission" date="2025-08" db="UniProtKB">
        <authorList>
            <consortium name="RefSeq"/>
        </authorList>
    </citation>
    <scope>IDENTIFICATION</scope>
</reference>
<protein>
    <recommendedName>
        <fullName evidence="13">Cytochrome P450</fullName>
        <ecNumber evidence="13">1.14.14.1</ecNumber>
    </recommendedName>
</protein>
<keyword evidence="9 12" id="KW-0560">Oxidoreductase</keyword>
<comment type="subcellular location">
    <subcellularLocation>
        <location evidence="3 13">Endoplasmic reticulum membrane</location>
        <topology evidence="3">Peripheral membrane protein</topology>
    </subcellularLocation>
    <subcellularLocation>
        <location evidence="2 13">Microsome membrane</location>
        <topology evidence="2">Peripheral membrane protein</topology>
    </subcellularLocation>
</comment>
<evidence type="ECO:0000256" key="4">
    <source>
        <dbReference type="ARBA" id="ARBA00010617"/>
    </source>
</evidence>
<keyword evidence="14" id="KW-0812">Transmembrane</keyword>
<keyword evidence="7 13" id="KW-0256">Endoplasmic reticulum</keyword>
<dbReference type="PROSITE" id="PS00086">
    <property type="entry name" value="CYTOCHROME_P450"/>
    <property type="match status" value="1"/>
</dbReference>
<keyword evidence="6 12" id="KW-0479">Metal-binding</keyword>
<keyword evidence="5 12" id="KW-0349">Heme</keyword>
<evidence type="ECO:0000256" key="6">
    <source>
        <dbReference type="ARBA" id="ARBA00022723"/>
    </source>
</evidence>
<keyword evidence="14" id="KW-1133">Transmembrane helix</keyword>
<dbReference type="InterPro" id="IPR050182">
    <property type="entry name" value="Cytochrome_P450_fam2"/>
</dbReference>
<keyword evidence="8 13" id="KW-0492">Microsome</keyword>
<dbReference type="EC" id="1.14.14.1" evidence="13"/>
<evidence type="ECO:0000256" key="3">
    <source>
        <dbReference type="ARBA" id="ARBA00004406"/>
    </source>
</evidence>
<keyword evidence="15" id="KW-1185">Reference proteome</keyword>
<keyword evidence="11 14" id="KW-0472">Membrane</keyword>
<dbReference type="SUPFAM" id="SSF48264">
    <property type="entry name" value="Cytochrome P450"/>
    <property type="match status" value="1"/>
</dbReference>
<dbReference type="InterPro" id="IPR017972">
    <property type="entry name" value="Cyt_P450_CS"/>
</dbReference>
<accession>A0ABM1DIP5</accession>
<evidence type="ECO:0000256" key="10">
    <source>
        <dbReference type="ARBA" id="ARBA00023004"/>
    </source>
</evidence>
<dbReference type="RefSeq" id="XP_014651676.1">
    <property type="nucleotide sequence ID" value="XM_014796190.1"/>
</dbReference>
<gene>
    <name evidence="16" type="primary">LOC101398997</name>
</gene>
<evidence type="ECO:0000256" key="2">
    <source>
        <dbReference type="ARBA" id="ARBA00004174"/>
    </source>
</evidence>
<evidence type="ECO:0000256" key="8">
    <source>
        <dbReference type="ARBA" id="ARBA00022848"/>
    </source>
</evidence>
<dbReference type="InterPro" id="IPR001128">
    <property type="entry name" value="Cyt_P450"/>
</dbReference>
<evidence type="ECO:0000256" key="9">
    <source>
        <dbReference type="ARBA" id="ARBA00023002"/>
    </source>
</evidence>
<evidence type="ECO:0000256" key="13">
    <source>
        <dbReference type="RuleBase" id="RU368053"/>
    </source>
</evidence>
<dbReference type="PANTHER" id="PTHR24300">
    <property type="entry name" value="CYTOCHROME P450 508A4-RELATED"/>
    <property type="match status" value="1"/>
</dbReference>
<evidence type="ECO:0000313" key="15">
    <source>
        <dbReference type="Proteomes" id="UP000694910"/>
    </source>
</evidence>
<comment type="catalytic activity">
    <reaction evidence="13">
        <text>an organic molecule + reduced [NADPH--hemoprotein reductase] + O2 = an alcohol + oxidized [NADPH--hemoprotein reductase] + H2O + H(+)</text>
        <dbReference type="Rhea" id="RHEA:17149"/>
        <dbReference type="Rhea" id="RHEA-COMP:11964"/>
        <dbReference type="Rhea" id="RHEA-COMP:11965"/>
        <dbReference type="ChEBI" id="CHEBI:15377"/>
        <dbReference type="ChEBI" id="CHEBI:15378"/>
        <dbReference type="ChEBI" id="CHEBI:15379"/>
        <dbReference type="ChEBI" id="CHEBI:30879"/>
        <dbReference type="ChEBI" id="CHEBI:57618"/>
        <dbReference type="ChEBI" id="CHEBI:58210"/>
        <dbReference type="ChEBI" id="CHEBI:142491"/>
        <dbReference type="EC" id="1.14.14.1"/>
    </reaction>
</comment>
<dbReference type="PRINTS" id="PR00385">
    <property type="entry name" value="P450"/>
</dbReference>
<feature type="transmembrane region" description="Helical" evidence="14">
    <location>
        <begin position="6"/>
        <end position="24"/>
    </location>
</feature>
<evidence type="ECO:0000256" key="1">
    <source>
        <dbReference type="ARBA" id="ARBA00001971"/>
    </source>
</evidence>
<dbReference type="PANTHER" id="PTHR24300:SF180">
    <property type="entry name" value="CYTOCHROME P450 2A6"/>
    <property type="match status" value="1"/>
</dbReference>
<evidence type="ECO:0000256" key="12">
    <source>
        <dbReference type="RuleBase" id="RU000461"/>
    </source>
</evidence>
<keyword evidence="10 12" id="KW-0408">Iron</keyword>
<proteinExistence type="inferred from homology"/>
<sequence>MPASGLLVVALLACLTIMVLMSVWRQKKLWGKLPPGPTPLPFIGNYLQLNTEQMYNSLMKISKRYGPVFTIHLGPRRVVVLCGYEAVKEALVDQAEEFSGRGEQATFDWLFKGNGVAFSQWERAKHLRRFSITTLRDFGVGKRGIEERIQEEAGFLNDTFRSTGGTFIDPTYFLSRAVSNVISSIVFGDRFDYEDKEFLSLLRMMLGSFQFTATSTGQLYEMFYSVMKHLPGPQQQAFKELKGLEDFIAKKVEQNQRTLDPNSPRDFIDSFLIHMQEEQKNPNTVFYLKNLVLTTLNLFFAGTETVSTTLRYGFLLLMKYPDVEAKVHEEVDRVIGKNRQPKFEDRAKMPYTEAVIHEIQRFGDLIPMGLARRVTKDTKFRDFVLPKGTEVFPMLGSVLTDPKFFSNPQDFNPQHFLDDKGQFKKSDAFVPFSLGKRNCFGEGLARMQLFLFLTSVMQNFRFKSPQALQDIDVSPKHVGFATIPRNYTMSFQPR</sequence>
<evidence type="ECO:0000256" key="14">
    <source>
        <dbReference type="SAM" id="Phobius"/>
    </source>
</evidence>
<organism evidence="15 16">
    <name type="scientific">Ceratotherium simum simum</name>
    <name type="common">Southern white rhinoceros</name>
    <dbReference type="NCBI Taxonomy" id="73337"/>
    <lineage>
        <taxon>Eukaryota</taxon>
        <taxon>Metazoa</taxon>
        <taxon>Chordata</taxon>
        <taxon>Craniata</taxon>
        <taxon>Vertebrata</taxon>
        <taxon>Euteleostomi</taxon>
        <taxon>Mammalia</taxon>
        <taxon>Eutheria</taxon>
        <taxon>Laurasiatheria</taxon>
        <taxon>Perissodactyla</taxon>
        <taxon>Rhinocerotidae</taxon>
        <taxon>Ceratotherium</taxon>
    </lineage>
</organism>
<comment type="similarity">
    <text evidence="4 12">Belongs to the cytochrome P450 family.</text>
</comment>
<dbReference type="PRINTS" id="PR01684">
    <property type="entry name" value="EP450ICYP2A"/>
</dbReference>